<evidence type="ECO:0000256" key="1">
    <source>
        <dbReference type="SAM" id="MobiDB-lite"/>
    </source>
</evidence>
<reference evidence="3" key="1">
    <citation type="submission" date="2020-05" db="EMBL/GenBank/DDBJ databases">
        <title>WGS assembly of Panicum virgatum.</title>
        <authorList>
            <person name="Lovell J.T."/>
            <person name="Jenkins J."/>
            <person name="Shu S."/>
            <person name="Juenger T.E."/>
            <person name="Schmutz J."/>
        </authorList>
    </citation>
    <scope>NUCLEOTIDE SEQUENCE</scope>
    <source>
        <strain evidence="3">AP13</strain>
    </source>
</reference>
<dbReference type="Proteomes" id="UP000823388">
    <property type="component" value="Chromosome 9N"/>
</dbReference>
<feature type="compositionally biased region" description="Basic residues" evidence="1">
    <location>
        <begin position="55"/>
        <end position="66"/>
    </location>
</feature>
<evidence type="ECO:0008006" key="5">
    <source>
        <dbReference type="Google" id="ProtNLM"/>
    </source>
</evidence>
<feature type="compositionally biased region" description="Pro residues" evidence="1">
    <location>
        <begin position="69"/>
        <end position="90"/>
    </location>
</feature>
<dbReference type="EMBL" id="CM029054">
    <property type="protein sequence ID" value="KAG2537060.1"/>
    <property type="molecule type" value="Genomic_DNA"/>
</dbReference>
<keyword evidence="2" id="KW-0732">Signal</keyword>
<sequence length="90" mass="9886">MSLLIKLLAVLITLSGARVPWPAAAVLARPPSTLPGPNPAQLIISQPQLVPANRTGRHHHHHRVQSVRRPPPQYPPRRDVPAPPRRPPTP</sequence>
<feature type="region of interest" description="Disordered" evidence="1">
    <location>
        <begin position="50"/>
        <end position="90"/>
    </location>
</feature>
<organism evidence="3 4">
    <name type="scientific">Panicum virgatum</name>
    <name type="common">Blackwell switchgrass</name>
    <dbReference type="NCBI Taxonomy" id="38727"/>
    <lineage>
        <taxon>Eukaryota</taxon>
        <taxon>Viridiplantae</taxon>
        <taxon>Streptophyta</taxon>
        <taxon>Embryophyta</taxon>
        <taxon>Tracheophyta</taxon>
        <taxon>Spermatophyta</taxon>
        <taxon>Magnoliopsida</taxon>
        <taxon>Liliopsida</taxon>
        <taxon>Poales</taxon>
        <taxon>Poaceae</taxon>
        <taxon>PACMAD clade</taxon>
        <taxon>Panicoideae</taxon>
        <taxon>Panicodae</taxon>
        <taxon>Paniceae</taxon>
        <taxon>Panicinae</taxon>
        <taxon>Panicum</taxon>
        <taxon>Panicum sect. Hiantes</taxon>
    </lineage>
</organism>
<gene>
    <name evidence="3" type="ORF">PVAP13_9NG243773</name>
</gene>
<dbReference type="AlphaFoldDB" id="A0A8T0MIC8"/>
<proteinExistence type="predicted"/>
<feature type="signal peptide" evidence="2">
    <location>
        <begin position="1"/>
        <end position="17"/>
    </location>
</feature>
<protein>
    <recommendedName>
        <fullName evidence="5">Secreted protein</fullName>
    </recommendedName>
</protein>
<evidence type="ECO:0000313" key="3">
    <source>
        <dbReference type="EMBL" id="KAG2537060.1"/>
    </source>
</evidence>
<name>A0A8T0MIC8_PANVG</name>
<accession>A0A8T0MIC8</accession>
<keyword evidence="4" id="KW-1185">Reference proteome</keyword>
<evidence type="ECO:0000256" key="2">
    <source>
        <dbReference type="SAM" id="SignalP"/>
    </source>
</evidence>
<comment type="caution">
    <text evidence="3">The sequence shown here is derived from an EMBL/GenBank/DDBJ whole genome shotgun (WGS) entry which is preliminary data.</text>
</comment>
<evidence type="ECO:0000313" key="4">
    <source>
        <dbReference type="Proteomes" id="UP000823388"/>
    </source>
</evidence>
<feature type="chain" id="PRO_5035823963" description="Secreted protein" evidence="2">
    <location>
        <begin position="18"/>
        <end position="90"/>
    </location>
</feature>